<reference evidence="2 5" key="2">
    <citation type="journal article" date="2021" name="Environ. Microbiol.">
        <title>Gene family expansions and transcriptome signatures uncover fungal adaptations to wood decay.</title>
        <authorList>
            <person name="Hage H."/>
            <person name="Miyauchi S."/>
            <person name="Viragh M."/>
            <person name="Drula E."/>
            <person name="Min B."/>
            <person name="Chaduli D."/>
            <person name="Navarro D."/>
            <person name="Favel A."/>
            <person name="Norest M."/>
            <person name="Lesage-Meessen L."/>
            <person name="Balint B."/>
            <person name="Merenyi Z."/>
            <person name="de Eugenio L."/>
            <person name="Morin E."/>
            <person name="Martinez A.T."/>
            <person name="Baldrian P."/>
            <person name="Stursova M."/>
            <person name="Martinez M.J."/>
            <person name="Novotny C."/>
            <person name="Magnuson J.K."/>
            <person name="Spatafora J.W."/>
            <person name="Maurice S."/>
            <person name="Pangilinan J."/>
            <person name="Andreopoulos W."/>
            <person name="LaButti K."/>
            <person name="Hundley H."/>
            <person name="Na H."/>
            <person name="Kuo A."/>
            <person name="Barry K."/>
            <person name="Lipzen A."/>
            <person name="Henrissat B."/>
            <person name="Riley R."/>
            <person name="Ahrendt S."/>
            <person name="Nagy L.G."/>
            <person name="Grigoriev I.V."/>
            <person name="Martin F."/>
            <person name="Rosso M.N."/>
        </authorList>
    </citation>
    <scope>NUCLEOTIDE SEQUENCE [LARGE SCALE GENOMIC DNA]</scope>
    <source>
        <strain evidence="2 5">CIRM-BRFM 1785</strain>
    </source>
</reference>
<feature type="region of interest" description="Disordered" evidence="1">
    <location>
        <begin position="127"/>
        <end position="148"/>
    </location>
</feature>
<dbReference type="EMBL" id="JADCUA010000021">
    <property type="protein sequence ID" value="KAH9832610.1"/>
    <property type="molecule type" value="Genomic_DNA"/>
</dbReference>
<evidence type="ECO:0000313" key="4">
    <source>
        <dbReference type="Proteomes" id="UP000298390"/>
    </source>
</evidence>
<evidence type="ECO:0000313" key="2">
    <source>
        <dbReference type="EMBL" id="KAH9832610.1"/>
    </source>
</evidence>
<dbReference type="STRING" id="34475.A0A4Y9YMF9"/>
<feature type="region of interest" description="Disordered" evidence="1">
    <location>
        <begin position="55"/>
        <end position="100"/>
    </location>
</feature>
<feature type="compositionally biased region" description="Polar residues" evidence="1">
    <location>
        <begin position="162"/>
        <end position="171"/>
    </location>
</feature>
<sequence>MGRPLFSQYHQTPAVRVEPEQPQPACEKWTYWNAFDPDSDEFFERDDAVYEAFVPQDGTALPQPPTLMDMPLSSSSSEASSSGRGSPTDEAGTDLSTEEIDLAFRREAELTRLSATREDDIQRRVQEAREAFADSHSPTTTLPAGEDSERVLRYIQGLDNISRQNEATTQSVRERVLPDPEPASAMAELAEFGPLEPFVMLPARRADVRHRRGDPPAPSSEQATTARGILVAVPSTLPASSAATATTHSTPDRPSTPPNGSRLLNDRLSTPPNRSPALDVSPSPPPSVTPRLYSWSSRNPVHATPTSPGPSGPLRNRSARLSVEHISPLPDASSARTRSRPRIRYTGEGRQNLYPNAPRVDTSSWIRS</sequence>
<feature type="compositionally biased region" description="Low complexity" evidence="1">
    <location>
        <begin position="232"/>
        <end position="249"/>
    </location>
</feature>
<feature type="region of interest" description="Disordered" evidence="1">
    <location>
        <begin position="1"/>
        <end position="23"/>
    </location>
</feature>
<dbReference type="Proteomes" id="UP000298390">
    <property type="component" value="Unassembled WGS sequence"/>
</dbReference>
<evidence type="ECO:0000256" key="1">
    <source>
        <dbReference type="SAM" id="MobiDB-lite"/>
    </source>
</evidence>
<evidence type="ECO:0000313" key="5">
    <source>
        <dbReference type="Proteomes" id="UP000814176"/>
    </source>
</evidence>
<dbReference type="GeneID" id="72005439"/>
<gene>
    <name evidence="2" type="ORF">C8Q71DRAFT_777294</name>
    <name evidence="3" type="ORF">EVJ58_g3076</name>
</gene>
<feature type="region of interest" description="Disordered" evidence="1">
    <location>
        <begin position="162"/>
        <end position="368"/>
    </location>
</feature>
<comment type="caution">
    <text evidence="3">The sequence shown here is derived from an EMBL/GenBank/DDBJ whole genome shotgun (WGS) entry which is preliminary data.</text>
</comment>
<protein>
    <submittedName>
        <fullName evidence="3">Uncharacterized protein</fullName>
    </submittedName>
</protein>
<reference evidence="3 4" key="1">
    <citation type="submission" date="2019-01" db="EMBL/GenBank/DDBJ databases">
        <title>Genome sequencing of the rare red list fungi Fomitopsis rosea.</title>
        <authorList>
            <person name="Buettner E."/>
            <person name="Kellner H."/>
        </authorList>
    </citation>
    <scope>NUCLEOTIDE SEQUENCE [LARGE SCALE GENOMIC DNA]</scope>
    <source>
        <strain evidence="3 4">DSM 105464</strain>
    </source>
</reference>
<feature type="compositionally biased region" description="Low complexity" evidence="1">
    <location>
        <begin position="73"/>
        <end position="86"/>
    </location>
</feature>
<dbReference type="RefSeq" id="XP_047775528.1">
    <property type="nucleotide sequence ID" value="XM_047924707.1"/>
</dbReference>
<proteinExistence type="predicted"/>
<evidence type="ECO:0000313" key="3">
    <source>
        <dbReference type="EMBL" id="TFY63766.1"/>
    </source>
</evidence>
<name>A0A4Y9YMF9_9APHY</name>
<accession>A0A4Y9YMF9</accession>
<dbReference type="Proteomes" id="UP000814176">
    <property type="component" value="Unassembled WGS sequence"/>
</dbReference>
<dbReference type="OrthoDB" id="3265863at2759"/>
<dbReference type="AlphaFoldDB" id="A0A4Y9YMF9"/>
<organism evidence="3 4">
    <name type="scientific">Rhodofomes roseus</name>
    <dbReference type="NCBI Taxonomy" id="34475"/>
    <lineage>
        <taxon>Eukaryota</taxon>
        <taxon>Fungi</taxon>
        <taxon>Dikarya</taxon>
        <taxon>Basidiomycota</taxon>
        <taxon>Agaricomycotina</taxon>
        <taxon>Agaricomycetes</taxon>
        <taxon>Polyporales</taxon>
        <taxon>Rhodofomes</taxon>
    </lineage>
</organism>
<dbReference type="EMBL" id="SEKV01000120">
    <property type="protein sequence ID" value="TFY63766.1"/>
    <property type="molecule type" value="Genomic_DNA"/>
</dbReference>
<keyword evidence="5" id="KW-1185">Reference proteome</keyword>